<evidence type="ECO:0008006" key="4">
    <source>
        <dbReference type="Google" id="ProtNLM"/>
    </source>
</evidence>
<dbReference type="EMBL" id="JARK01001344">
    <property type="protein sequence ID" value="EYC28029.1"/>
    <property type="molecule type" value="Genomic_DNA"/>
</dbReference>
<keyword evidence="3" id="KW-1185">Reference proteome</keyword>
<gene>
    <name evidence="2" type="primary">Acey_s0008.g297</name>
    <name evidence="2" type="ORF">Y032_0008g297</name>
</gene>
<protein>
    <recommendedName>
        <fullName evidence="4">Peptidase M12A domain-containing protein</fullName>
    </recommendedName>
</protein>
<feature type="signal peptide" evidence="1">
    <location>
        <begin position="1"/>
        <end position="24"/>
    </location>
</feature>
<name>A0A016VKC3_9BILA</name>
<reference evidence="3" key="1">
    <citation type="journal article" date="2015" name="Nat. Genet.">
        <title>The genome and transcriptome of the zoonotic hookworm Ancylostoma ceylanicum identify infection-specific gene families.</title>
        <authorList>
            <person name="Schwarz E.M."/>
            <person name="Hu Y."/>
            <person name="Antoshechkin I."/>
            <person name="Miller M.M."/>
            <person name="Sternberg P.W."/>
            <person name="Aroian R.V."/>
        </authorList>
    </citation>
    <scope>NUCLEOTIDE SEQUENCE</scope>
    <source>
        <strain evidence="3">HY135</strain>
    </source>
</reference>
<organism evidence="2 3">
    <name type="scientific">Ancylostoma ceylanicum</name>
    <dbReference type="NCBI Taxonomy" id="53326"/>
    <lineage>
        <taxon>Eukaryota</taxon>
        <taxon>Metazoa</taxon>
        <taxon>Ecdysozoa</taxon>
        <taxon>Nematoda</taxon>
        <taxon>Chromadorea</taxon>
        <taxon>Rhabditida</taxon>
        <taxon>Rhabditina</taxon>
        <taxon>Rhabditomorpha</taxon>
        <taxon>Strongyloidea</taxon>
        <taxon>Ancylostomatidae</taxon>
        <taxon>Ancylostomatinae</taxon>
        <taxon>Ancylostoma</taxon>
    </lineage>
</organism>
<proteinExistence type="predicted"/>
<keyword evidence="1" id="KW-0732">Signal</keyword>
<evidence type="ECO:0000313" key="2">
    <source>
        <dbReference type="EMBL" id="EYC28029.1"/>
    </source>
</evidence>
<dbReference type="Proteomes" id="UP000024635">
    <property type="component" value="Unassembled WGS sequence"/>
</dbReference>
<dbReference type="AlphaFoldDB" id="A0A016VKC3"/>
<accession>A0A016VKC3</accession>
<evidence type="ECO:0000313" key="3">
    <source>
        <dbReference type="Proteomes" id="UP000024635"/>
    </source>
</evidence>
<evidence type="ECO:0000256" key="1">
    <source>
        <dbReference type="SAM" id="SignalP"/>
    </source>
</evidence>
<feature type="chain" id="PRO_5001493649" description="Peptidase M12A domain-containing protein" evidence="1">
    <location>
        <begin position="25"/>
        <end position="87"/>
    </location>
</feature>
<comment type="caution">
    <text evidence="2">The sequence shown here is derived from an EMBL/GenBank/DDBJ whole genome shotgun (WGS) entry which is preliminary data.</text>
</comment>
<sequence length="87" mass="9871">MKICIYASLICVTFNFSLVQSITGEWVHTNSISSKKVDLLPTHTMTRMKKEHTMLREDDIPEISVAFEAHIHFSSVFCISGICVSQH</sequence>